<dbReference type="GO" id="GO:0050897">
    <property type="term" value="F:cobalt ion binding"/>
    <property type="evidence" value="ECO:0007669"/>
    <property type="project" value="TreeGrafter"/>
</dbReference>
<keyword evidence="6" id="KW-0460">Magnesium</keyword>
<keyword evidence="5 12" id="KW-0812">Transmembrane</keyword>
<dbReference type="PANTHER" id="PTHR46494">
    <property type="entry name" value="CORA FAMILY METAL ION TRANSPORTER (EUROFUNG)"/>
    <property type="match status" value="1"/>
</dbReference>
<dbReference type="InterPro" id="IPR045863">
    <property type="entry name" value="CorA_TM1_TM2"/>
</dbReference>
<evidence type="ECO:0000256" key="8">
    <source>
        <dbReference type="ARBA" id="ARBA00023065"/>
    </source>
</evidence>
<feature type="transmembrane region" description="Helical" evidence="12">
    <location>
        <begin position="280"/>
        <end position="297"/>
    </location>
</feature>
<evidence type="ECO:0000256" key="9">
    <source>
        <dbReference type="ARBA" id="ARBA00023136"/>
    </source>
</evidence>
<evidence type="ECO:0000313" key="13">
    <source>
        <dbReference type="EMBL" id="XCM82828.1"/>
    </source>
</evidence>
<evidence type="ECO:0000256" key="1">
    <source>
        <dbReference type="ARBA" id="ARBA00004651"/>
    </source>
</evidence>
<dbReference type="KEGG" id="kcm:ABWK59_29910"/>
<dbReference type="GO" id="GO:0015087">
    <property type="term" value="F:cobalt ion transmembrane transporter activity"/>
    <property type="evidence" value="ECO:0007669"/>
    <property type="project" value="TreeGrafter"/>
</dbReference>
<dbReference type="GO" id="GO:0005886">
    <property type="term" value="C:plasma membrane"/>
    <property type="evidence" value="ECO:0007669"/>
    <property type="project" value="UniProtKB-SubCell"/>
</dbReference>
<proteinExistence type="inferred from homology"/>
<dbReference type="CDD" id="cd12830">
    <property type="entry name" value="MtCorA-like"/>
    <property type="match status" value="1"/>
</dbReference>
<dbReference type="AlphaFoldDB" id="A0AAU8K6E2"/>
<dbReference type="InterPro" id="IPR002523">
    <property type="entry name" value="MgTranspt_CorA/ZnTranspt_ZntB"/>
</dbReference>
<dbReference type="InterPro" id="IPR045861">
    <property type="entry name" value="CorA_cytoplasmic_dom"/>
</dbReference>
<gene>
    <name evidence="13" type="ORF">ABWK59_29910</name>
</gene>
<accession>A0AAU8K6E2</accession>
<keyword evidence="4" id="KW-1003">Cell membrane</keyword>
<keyword evidence="9 12" id="KW-0472">Membrane</keyword>
<keyword evidence="7 12" id="KW-1133">Transmembrane helix</keyword>
<dbReference type="EMBL" id="CP159872">
    <property type="protein sequence ID" value="XCM82828.1"/>
    <property type="molecule type" value="Genomic_DNA"/>
</dbReference>
<evidence type="ECO:0000256" key="5">
    <source>
        <dbReference type="ARBA" id="ARBA00022692"/>
    </source>
</evidence>
<comment type="subcellular location">
    <subcellularLocation>
        <location evidence="1">Cell membrane</location>
        <topology evidence="1">Multi-pass membrane protein</topology>
    </subcellularLocation>
</comment>
<dbReference type="Gene3D" id="3.30.460.20">
    <property type="entry name" value="CorA soluble domain-like"/>
    <property type="match status" value="1"/>
</dbReference>
<evidence type="ECO:0000256" key="12">
    <source>
        <dbReference type="SAM" id="Phobius"/>
    </source>
</evidence>
<organism evidence="13">
    <name type="scientific">Kitasatospora camelliae</name>
    <dbReference type="NCBI Taxonomy" id="3156397"/>
    <lineage>
        <taxon>Bacteria</taxon>
        <taxon>Bacillati</taxon>
        <taxon>Actinomycetota</taxon>
        <taxon>Actinomycetes</taxon>
        <taxon>Kitasatosporales</taxon>
        <taxon>Streptomycetaceae</taxon>
        <taxon>Kitasatospora</taxon>
    </lineage>
</organism>
<evidence type="ECO:0000256" key="4">
    <source>
        <dbReference type="ARBA" id="ARBA00022475"/>
    </source>
</evidence>
<dbReference type="Pfam" id="PF01544">
    <property type="entry name" value="CorA"/>
    <property type="match status" value="1"/>
</dbReference>
<comment type="function">
    <text evidence="11">Mediates influx of magnesium ions. Alternates between open and closed states. Activated by low cytoplasmic Mg(2+) levels. Inactive when cytoplasmic Mg(2+) levels are high.</text>
</comment>
<dbReference type="Gene3D" id="1.20.58.340">
    <property type="entry name" value="Magnesium transport protein CorA, transmembrane region"/>
    <property type="match status" value="2"/>
</dbReference>
<feature type="transmembrane region" description="Helical" evidence="12">
    <location>
        <begin position="309"/>
        <end position="329"/>
    </location>
</feature>
<comment type="catalytic activity">
    <reaction evidence="10">
        <text>Mg(2+)(in) = Mg(2+)(out)</text>
        <dbReference type="Rhea" id="RHEA:29827"/>
        <dbReference type="ChEBI" id="CHEBI:18420"/>
    </reaction>
</comment>
<dbReference type="RefSeq" id="WP_354643763.1">
    <property type="nucleotide sequence ID" value="NZ_CP159872.1"/>
</dbReference>
<evidence type="ECO:0000256" key="3">
    <source>
        <dbReference type="ARBA" id="ARBA00022448"/>
    </source>
</evidence>
<dbReference type="GO" id="GO:0015095">
    <property type="term" value="F:magnesium ion transmembrane transporter activity"/>
    <property type="evidence" value="ECO:0007669"/>
    <property type="project" value="TreeGrafter"/>
</dbReference>
<evidence type="ECO:0000256" key="2">
    <source>
        <dbReference type="ARBA" id="ARBA00009765"/>
    </source>
</evidence>
<evidence type="ECO:0000256" key="6">
    <source>
        <dbReference type="ARBA" id="ARBA00022842"/>
    </source>
</evidence>
<dbReference type="FunFam" id="1.20.58.340:FF:000004">
    <property type="entry name" value="Magnesium transport protein CorA"/>
    <property type="match status" value="1"/>
</dbReference>
<dbReference type="SUPFAM" id="SSF143865">
    <property type="entry name" value="CorA soluble domain-like"/>
    <property type="match status" value="1"/>
</dbReference>
<comment type="similarity">
    <text evidence="2">Belongs to the CorA metal ion transporter (MIT) (TC 1.A.35) family.</text>
</comment>
<protein>
    <submittedName>
        <fullName evidence="13">Magnesium and cobalt transport protein CorA</fullName>
    </submittedName>
</protein>
<name>A0AAU8K6E2_9ACTN</name>
<dbReference type="PANTHER" id="PTHR46494:SF1">
    <property type="entry name" value="CORA FAMILY METAL ION TRANSPORTER (EUROFUNG)"/>
    <property type="match status" value="1"/>
</dbReference>
<keyword evidence="3" id="KW-0813">Transport</keyword>
<evidence type="ECO:0000256" key="11">
    <source>
        <dbReference type="ARBA" id="ARBA00045497"/>
    </source>
</evidence>
<dbReference type="SUPFAM" id="SSF144083">
    <property type="entry name" value="Magnesium transport protein CorA, transmembrane region"/>
    <property type="match status" value="1"/>
</dbReference>
<dbReference type="GO" id="GO:0000287">
    <property type="term" value="F:magnesium ion binding"/>
    <property type="evidence" value="ECO:0007669"/>
    <property type="project" value="TreeGrafter"/>
</dbReference>
<evidence type="ECO:0000256" key="10">
    <source>
        <dbReference type="ARBA" id="ARBA00034269"/>
    </source>
</evidence>
<keyword evidence="8" id="KW-0406">Ion transport</keyword>
<reference evidence="13" key="1">
    <citation type="submission" date="2024-06" db="EMBL/GenBank/DDBJ databases">
        <title>The genome sequences of Kitasatospora sp. strain HUAS MG31.</title>
        <authorList>
            <person name="Mo P."/>
        </authorList>
    </citation>
    <scope>NUCLEOTIDE SEQUENCE</scope>
    <source>
        <strain evidence="13">HUAS MG31</strain>
    </source>
</reference>
<sequence length="335" mass="35910">MGSQPAVDCARYERGERLPGTVDLAGPAVPEAGRPDRFVWVGLDRATPDGLAEAAAACGADPRAVDHALRVHLRPGLERFGETVVLVLKTVSYVPHKRVTATGEIVETGQVTVFTGPGFALVAQQGGAGCPPAAVRRELEAAPDRLALGPAAVLHAVAHAVVAGHLAVADAFDRDVEELESAVFSPERTDDAQRFYQLKRELLEFRRAVLPLGSPLRRLTDGTLPDLPAELAPYLREVLHRHALAVERLAAFDELVTGILAASVSRLTVQQNADMRRMSVGAAALAVPTIVFCLYGMNFDVMPELRLAFGYPAALLLSVGIGALVVRAFRRNDWL</sequence>
<evidence type="ECO:0000256" key="7">
    <source>
        <dbReference type="ARBA" id="ARBA00022989"/>
    </source>
</evidence>